<evidence type="ECO:0000313" key="1">
    <source>
        <dbReference type="EMBL" id="VEL23029.1"/>
    </source>
</evidence>
<protein>
    <submittedName>
        <fullName evidence="1">Uncharacterized protein</fullName>
    </submittedName>
</protein>
<dbReference type="AlphaFoldDB" id="A0A448WXZ4"/>
<sequence>MGAFIFDDLKKPEYHMVKPKLICYTDHLEADIKKR</sequence>
<gene>
    <name evidence="1" type="ORF">PXEA_LOCUS16469</name>
</gene>
<dbReference type="Proteomes" id="UP000784294">
    <property type="component" value="Unassembled WGS sequence"/>
</dbReference>
<proteinExistence type="predicted"/>
<keyword evidence="2" id="KW-1185">Reference proteome</keyword>
<comment type="caution">
    <text evidence="1">The sequence shown here is derived from an EMBL/GenBank/DDBJ whole genome shotgun (WGS) entry which is preliminary data.</text>
</comment>
<reference evidence="1" key="1">
    <citation type="submission" date="2018-11" db="EMBL/GenBank/DDBJ databases">
        <authorList>
            <consortium name="Pathogen Informatics"/>
        </authorList>
    </citation>
    <scope>NUCLEOTIDE SEQUENCE</scope>
</reference>
<accession>A0A448WXZ4</accession>
<name>A0A448WXZ4_9PLAT</name>
<organism evidence="1 2">
    <name type="scientific">Protopolystoma xenopodis</name>
    <dbReference type="NCBI Taxonomy" id="117903"/>
    <lineage>
        <taxon>Eukaryota</taxon>
        <taxon>Metazoa</taxon>
        <taxon>Spiralia</taxon>
        <taxon>Lophotrochozoa</taxon>
        <taxon>Platyhelminthes</taxon>
        <taxon>Monogenea</taxon>
        <taxon>Polyopisthocotylea</taxon>
        <taxon>Polystomatidea</taxon>
        <taxon>Polystomatidae</taxon>
        <taxon>Protopolystoma</taxon>
    </lineage>
</organism>
<dbReference type="EMBL" id="CAAALY010059631">
    <property type="protein sequence ID" value="VEL23029.1"/>
    <property type="molecule type" value="Genomic_DNA"/>
</dbReference>
<evidence type="ECO:0000313" key="2">
    <source>
        <dbReference type="Proteomes" id="UP000784294"/>
    </source>
</evidence>